<dbReference type="InterPro" id="IPR036691">
    <property type="entry name" value="Endo/exonu/phosph_ase_sf"/>
</dbReference>
<sequence length="290" mass="32688">MVMSFLAIEAVFLAGYDSGEKRRIPAWCDRILYRDSKNHSGADCCLDCPVVSSVSQYDACMEVTDSDHKPVRCIFNVKIARIDESVRRQEFGNIINTNKKIRVILGELSKVPETIVSTNNIILQNHDSTILRVTNKSEKHIAFFRIICQGHSNVEEDGQARDHRARGSFGFPQWLEVSPGTGIIKPNQIAEVSVHLEDFPTVEEFVDGVAQNSWCEDTRDEEVILVLVVHGRFSTETRNHRIRVRHCPRGGSAKKQGKASGEINALHRSDCQQLSKTLDVVEQLRNLHSP</sequence>
<dbReference type="AlphaFoldDB" id="A0A6D2HTS9"/>
<dbReference type="Proteomes" id="UP000467841">
    <property type="component" value="Unassembled WGS sequence"/>
</dbReference>
<dbReference type="OrthoDB" id="1925875at2759"/>
<dbReference type="InterPro" id="IPR000300">
    <property type="entry name" value="IPPc"/>
</dbReference>
<comment type="similarity">
    <text evidence="1">Belongs to the inositol polyphosphate 5-phosphatase family.</text>
</comment>
<evidence type="ECO:0000313" key="4">
    <source>
        <dbReference type="EMBL" id="CAA7018016.1"/>
    </source>
</evidence>
<dbReference type="InterPro" id="IPR056455">
    <property type="entry name" value="Ig-like_IP5PC_F"/>
</dbReference>
<evidence type="ECO:0000256" key="1">
    <source>
        <dbReference type="ARBA" id="ARBA00010768"/>
    </source>
</evidence>
<evidence type="ECO:0000313" key="5">
    <source>
        <dbReference type="Proteomes" id="UP000467841"/>
    </source>
</evidence>
<dbReference type="PANTHER" id="PTHR11200">
    <property type="entry name" value="INOSITOL 5-PHOSPHATASE"/>
    <property type="match status" value="1"/>
</dbReference>
<dbReference type="Gene3D" id="3.60.10.10">
    <property type="entry name" value="Endonuclease/exonuclease/phosphatase"/>
    <property type="match status" value="1"/>
</dbReference>
<keyword evidence="5" id="KW-1185">Reference proteome</keyword>
<comment type="caution">
    <text evidence="4">The sequence shown here is derived from an EMBL/GenBank/DDBJ whole genome shotgun (WGS) entry which is preliminary data.</text>
</comment>
<protein>
    <recommendedName>
        <fullName evidence="6">MSP domain-containing protein</fullName>
    </recommendedName>
</protein>
<dbReference type="Pfam" id="PF22669">
    <property type="entry name" value="Exo_endo_phos2"/>
    <property type="match status" value="1"/>
</dbReference>
<dbReference type="GO" id="GO:0004439">
    <property type="term" value="F:phosphatidylinositol-4,5-bisphosphate 5-phosphatase activity"/>
    <property type="evidence" value="ECO:0007669"/>
    <property type="project" value="TreeGrafter"/>
</dbReference>
<name>A0A6D2HTS9_9BRAS</name>
<evidence type="ECO:0000259" key="3">
    <source>
        <dbReference type="Pfam" id="PF23755"/>
    </source>
</evidence>
<proteinExistence type="inferred from homology"/>
<dbReference type="InterPro" id="IPR046985">
    <property type="entry name" value="IP5"/>
</dbReference>
<reference evidence="4" key="1">
    <citation type="submission" date="2020-01" db="EMBL/GenBank/DDBJ databases">
        <authorList>
            <person name="Mishra B."/>
        </authorList>
    </citation>
    <scope>NUCLEOTIDE SEQUENCE [LARGE SCALE GENOMIC DNA]</scope>
</reference>
<dbReference type="EMBL" id="CACVBM020000344">
    <property type="protein sequence ID" value="CAA7018016.1"/>
    <property type="molecule type" value="Genomic_DNA"/>
</dbReference>
<feature type="domain" description="IP5PC-F immunoglobulin-like" evidence="3">
    <location>
        <begin position="111"/>
        <end position="247"/>
    </location>
</feature>
<evidence type="ECO:0008006" key="6">
    <source>
        <dbReference type="Google" id="ProtNLM"/>
    </source>
</evidence>
<dbReference type="GO" id="GO:0046856">
    <property type="term" value="P:phosphatidylinositol dephosphorylation"/>
    <property type="evidence" value="ECO:0007669"/>
    <property type="project" value="InterPro"/>
</dbReference>
<gene>
    <name evidence="4" type="ORF">MERR_LOCUS5251</name>
</gene>
<dbReference type="PANTHER" id="PTHR11200:SF300">
    <property type="entry name" value="TYPE II INOSITOL 1,4,5-TRISPHOSPHATE 5-PHOSPHATASE"/>
    <property type="match status" value="1"/>
</dbReference>
<evidence type="ECO:0000259" key="2">
    <source>
        <dbReference type="Pfam" id="PF22669"/>
    </source>
</evidence>
<accession>A0A6D2HTS9</accession>
<dbReference type="SUPFAM" id="SSF56219">
    <property type="entry name" value="DNase I-like"/>
    <property type="match status" value="1"/>
</dbReference>
<organism evidence="4 5">
    <name type="scientific">Microthlaspi erraticum</name>
    <dbReference type="NCBI Taxonomy" id="1685480"/>
    <lineage>
        <taxon>Eukaryota</taxon>
        <taxon>Viridiplantae</taxon>
        <taxon>Streptophyta</taxon>
        <taxon>Embryophyta</taxon>
        <taxon>Tracheophyta</taxon>
        <taxon>Spermatophyta</taxon>
        <taxon>Magnoliopsida</taxon>
        <taxon>eudicotyledons</taxon>
        <taxon>Gunneridae</taxon>
        <taxon>Pentapetalae</taxon>
        <taxon>rosids</taxon>
        <taxon>malvids</taxon>
        <taxon>Brassicales</taxon>
        <taxon>Brassicaceae</taxon>
        <taxon>Coluteocarpeae</taxon>
        <taxon>Microthlaspi</taxon>
    </lineage>
</organism>
<feature type="domain" description="Inositol polyphosphate-related phosphatase" evidence="2">
    <location>
        <begin position="16"/>
        <end position="72"/>
    </location>
</feature>
<dbReference type="Pfam" id="PF23755">
    <property type="entry name" value="Ig-like_IP5PC_F"/>
    <property type="match status" value="1"/>
</dbReference>